<gene>
    <name evidence="1" type="ORF">GCM10025869_04820</name>
</gene>
<proteinExistence type="predicted"/>
<dbReference type="EMBL" id="BSVA01000001">
    <property type="protein sequence ID" value="GMA89953.1"/>
    <property type="molecule type" value="Genomic_DNA"/>
</dbReference>
<sequence length="145" mass="15455">MVTPSAAQPVVVQADPDLSVVLGAPTSTPAKALKPQLPEGDFAVEASRNVASPVGASARVDRPLDLASLDFDALPVVGRDEFSTSYQLDDGLKVAVISDAPANVRSGASGFRLTRSWNGKLAAGRRWIIRCRRSSRSVRVASWRR</sequence>
<reference evidence="2" key="1">
    <citation type="journal article" date="2019" name="Int. J. Syst. Evol. Microbiol.">
        <title>The Global Catalogue of Microorganisms (GCM) 10K type strain sequencing project: providing services to taxonomists for standard genome sequencing and annotation.</title>
        <authorList>
            <consortium name="The Broad Institute Genomics Platform"/>
            <consortium name="The Broad Institute Genome Sequencing Center for Infectious Disease"/>
            <person name="Wu L."/>
            <person name="Ma J."/>
        </authorList>
    </citation>
    <scope>NUCLEOTIDE SEQUENCE [LARGE SCALE GENOMIC DNA]</scope>
    <source>
        <strain evidence="2">NBRC 108755</strain>
    </source>
</reference>
<name>A0ABQ6JNY0_9MICO</name>
<protein>
    <submittedName>
        <fullName evidence="1">Uncharacterized protein</fullName>
    </submittedName>
</protein>
<keyword evidence="2" id="KW-1185">Reference proteome</keyword>
<evidence type="ECO:0000313" key="1">
    <source>
        <dbReference type="EMBL" id="GMA89953.1"/>
    </source>
</evidence>
<accession>A0ABQ6JNY0</accession>
<evidence type="ECO:0000313" key="2">
    <source>
        <dbReference type="Proteomes" id="UP001157069"/>
    </source>
</evidence>
<organism evidence="1 2">
    <name type="scientific">Homoserinibacter gongjuensis</name>
    <dbReference type="NCBI Taxonomy" id="1162968"/>
    <lineage>
        <taxon>Bacteria</taxon>
        <taxon>Bacillati</taxon>
        <taxon>Actinomycetota</taxon>
        <taxon>Actinomycetes</taxon>
        <taxon>Micrococcales</taxon>
        <taxon>Microbacteriaceae</taxon>
        <taxon>Homoserinibacter</taxon>
    </lineage>
</organism>
<comment type="caution">
    <text evidence="1">The sequence shown here is derived from an EMBL/GenBank/DDBJ whole genome shotgun (WGS) entry which is preliminary data.</text>
</comment>
<dbReference type="Proteomes" id="UP001157069">
    <property type="component" value="Unassembled WGS sequence"/>
</dbReference>